<accession>A0ACC1R6G7</accession>
<gene>
    <name evidence="1" type="ORF">NLG97_g697</name>
</gene>
<comment type="caution">
    <text evidence="1">The sequence shown here is derived from an EMBL/GenBank/DDBJ whole genome shotgun (WGS) entry which is preliminary data.</text>
</comment>
<name>A0ACC1R6G7_9HYPO</name>
<evidence type="ECO:0000313" key="2">
    <source>
        <dbReference type="Proteomes" id="UP001148737"/>
    </source>
</evidence>
<dbReference type="EMBL" id="JANAKD010000026">
    <property type="protein sequence ID" value="KAJ3498988.1"/>
    <property type="molecule type" value="Genomic_DNA"/>
</dbReference>
<reference evidence="1" key="1">
    <citation type="submission" date="2022-07" db="EMBL/GenBank/DDBJ databases">
        <title>Genome Sequence of Lecanicillium saksenae.</title>
        <authorList>
            <person name="Buettner E."/>
        </authorList>
    </citation>
    <scope>NUCLEOTIDE SEQUENCE</scope>
    <source>
        <strain evidence="1">VT-O1</strain>
    </source>
</reference>
<organism evidence="1 2">
    <name type="scientific">Lecanicillium saksenae</name>
    <dbReference type="NCBI Taxonomy" id="468837"/>
    <lineage>
        <taxon>Eukaryota</taxon>
        <taxon>Fungi</taxon>
        <taxon>Dikarya</taxon>
        <taxon>Ascomycota</taxon>
        <taxon>Pezizomycotina</taxon>
        <taxon>Sordariomycetes</taxon>
        <taxon>Hypocreomycetidae</taxon>
        <taxon>Hypocreales</taxon>
        <taxon>Cordycipitaceae</taxon>
        <taxon>Lecanicillium</taxon>
    </lineage>
</organism>
<protein>
    <submittedName>
        <fullName evidence="1">Uncharacterized protein</fullName>
    </submittedName>
</protein>
<evidence type="ECO:0000313" key="1">
    <source>
        <dbReference type="EMBL" id="KAJ3498988.1"/>
    </source>
</evidence>
<dbReference type="Proteomes" id="UP001148737">
    <property type="component" value="Unassembled WGS sequence"/>
</dbReference>
<keyword evidence="2" id="KW-1185">Reference proteome</keyword>
<sequence length="467" mass="51463">MFSADKPLDVVIVGAGIGGLTAAIACRRAALPMNVTVLERCPEILTVGAGIHIPPNACRILTEFGLLEKLKEAGGYEVGNFNLVRYADGRVLASKPLRGRVQRLYNAEWIAIHRGDYQSVLLEEATASGANILTHAEAIDLESHSDAQTSVHLKDGRRLFADVVIGADGLWSHTRDIIYGKSVIPEETGDLAYRATFTRSQLQSLGDEAVNRLLDNDDIQVWLGPNRHAVFYPLRERQEFNLVLLVADDLPTGVRTAKGTAEEMTSKFENWDPCLTKIMSCSAAEPLKWKLLHLTQLERWTTDNTALLGDACHPSLPYLGQGAAIAVEDGAALGILLNKYNATKNAESQSEQNQQIARLLQLYQDLRKGRAEILVAGATDTRYYYHLPDGPAQESRDKALSDLASMNWDGSCEFDWGDSEFQRNLLSFDIFSHVAQGVQSWDEKIVSRQQTPASTEYVATSALLVHS</sequence>
<proteinExistence type="predicted"/>